<keyword evidence="5" id="KW-0808">Transferase</keyword>
<evidence type="ECO:0000256" key="7">
    <source>
        <dbReference type="ARBA" id="ARBA00023012"/>
    </source>
</evidence>
<dbReference type="GO" id="GO:0000155">
    <property type="term" value="F:phosphorelay sensor kinase activity"/>
    <property type="evidence" value="ECO:0007669"/>
    <property type="project" value="InterPro"/>
</dbReference>
<name>A0A430AGL3_9ENTE</name>
<feature type="domain" description="Histidine kinase" evidence="10">
    <location>
        <begin position="140"/>
        <end position="354"/>
    </location>
</feature>
<evidence type="ECO:0000313" key="13">
    <source>
        <dbReference type="Proteomes" id="UP000288669"/>
    </source>
</evidence>
<dbReference type="InterPro" id="IPR004358">
    <property type="entry name" value="Sig_transdc_His_kin-like_C"/>
</dbReference>
<evidence type="ECO:0000259" key="10">
    <source>
        <dbReference type="PROSITE" id="PS50109"/>
    </source>
</evidence>
<dbReference type="InterPro" id="IPR036890">
    <property type="entry name" value="HATPase_C_sf"/>
</dbReference>
<dbReference type="InterPro" id="IPR003661">
    <property type="entry name" value="HisK_dim/P_dom"/>
</dbReference>
<dbReference type="InterPro" id="IPR036097">
    <property type="entry name" value="HisK_dim/P_sf"/>
</dbReference>
<dbReference type="Gene3D" id="1.10.287.130">
    <property type="match status" value="1"/>
</dbReference>
<dbReference type="CDD" id="cd00075">
    <property type="entry name" value="HATPase"/>
    <property type="match status" value="1"/>
</dbReference>
<evidence type="ECO:0000259" key="11">
    <source>
        <dbReference type="PROSITE" id="PS50885"/>
    </source>
</evidence>
<dbReference type="AlphaFoldDB" id="A0A430AGL3"/>
<dbReference type="SMART" id="SM00304">
    <property type="entry name" value="HAMP"/>
    <property type="match status" value="1"/>
</dbReference>
<evidence type="ECO:0000256" key="3">
    <source>
        <dbReference type="ARBA" id="ARBA00012438"/>
    </source>
</evidence>
<evidence type="ECO:0000256" key="1">
    <source>
        <dbReference type="ARBA" id="ARBA00000085"/>
    </source>
</evidence>
<evidence type="ECO:0000256" key="2">
    <source>
        <dbReference type="ARBA" id="ARBA00004370"/>
    </source>
</evidence>
<dbReference type="CDD" id="cd00082">
    <property type="entry name" value="HisKA"/>
    <property type="match status" value="1"/>
</dbReference>
<dbReference type="OrthoDB" id="9813151at2"/>
<dbReference type="InterPro" id="IPR003660">
    <property type="entry name" value="HAMP_dom"/>
</dbReference>
<sequence length="355" mass="40462">MSLKKRKKNRKISRFSWVEFILFFTCLVIFSALPAIMYGYDTGIFEIAGKYLGWYLLYWAIMTALFCAYTAFEKYRTFDKPLNQLSDATKKVAEGDFSVYLKPVHTIDKADYIDQMFADFNRMVKELGSLETLKTDFVSNVSHEIKTPLSIIQNYATALQSTQVDEKMKQEYLQTIIQASQNLSSLVTNILSLNKLENQGIILPAEPYNVCEQLTECILSFDSLFTKKKLTIEAEIEDCAFIRADEHLIEIIWRNLLSNAVKFTPEEGSIAIKQYSTDNQIIVEVKDSGMGMDEATRKRIFEKFYQGDTSHSKDGNGLGMALVARVVDMMDGTLKVESKLDQGTTFTVCLNAYLN</sequence>
<feature type="transmembrane region" description="Helical" evidence="9">
    <location>
        <begin position="20"/>
        <end position="40"/>
    </location>
</feature>
<dbReference type="SMART" id="SM00387">
    <property type="entry name" value="HATPase_c"/>
    <property type="match status" value="1"/>
</dbReference>
<dbReference type="InterPro" id="IPR003594">
    <property type="entry name" value="HATPase_dom"/>
</dbReference>
<keyword evidence="7" id="KW-0902">Two-component regulatory system</keyword>
<feature type="transmembrane region" description="Helical" evidence="9">
    <location>
        <begin position="52"/>
        <end position="72"/>
    </location>
</feature>
<dbReference type="Pfam" id="PF00512">
    <property type="entry name" value="HisKA"/>
    <property type="match status" value="1"/>
</dbReference>
<feature type="domain" description="HAMP" evidence="11">
    <location>
        <begin position="76"/>
        <end position="132"/>
    </location>
</feature>
<gene>
    <name evidence="12" type="ORF">CBF30_07370</name>
</gene>
<accession>A0A430AGL3</accession>
<evidence type="ECO:0000256" key="6">
    <source>
        <dbReference type="ARBA" id="ARBA00022777"/>
    </source>
</evidence>
<dbReference type="Proteomes" id="UP000288669">
    <property type="component" value="Unassembled WGS sequence"/>
</dbReference>
<dbReference type="Gene3D" id="3.30.565.10">
    <property type="entry name" value="Histidine kinase-like ATPase, C-terminal domain"/>
    <property type="match status" value="1"/>
</dbReference>
<keyword evidence="9" id="KW-1133">Transmembrane helix</keyword>
<keyword evidence="6 12" id="KW-0418">Kinase</keyword>
<dbReference type="SUPFAM" id="SSF158472">
    <property type="entry name" value="HAMP domain-like"/>
    <property type="match status" value="1"/>
</dbReference>
<comment type="catalytic activity">
    <reaction evidence="1">
        <text>ATP + protein L-histidine = ADP + protein N-phospho-L-histidine.</text>
        <dbReference type="EC" id="2.7.13.3"/>
    </reaction>
</comment>
<dbReference type="RefSeq" id="WP_126824495.1">
    <property type="nucleotide sequence ID" value="NZ_JBHLWU010000002.1"/>
</dbReference>
<dbReference type="InterPro" id="IPR050351">
    <property type="entry name" value="BphY/WalK/GraS-like"/>
</dbReference>
<dbReference type="GO" id="GO:0016036">
    <property type="term" value="P:cellular response to phosphate starvation"/>
    <property type="evidence" value="ECO:0007669"/>
    <property type="project" value="TreeGrafter"/>
</dbReference>
<organism evidence="12 13">
    <name type="scientific">Vagococcus entomophilus</name>
    <dbReference type="NCBI Taxonomy" id="1160095"/>
    <lineage>
        <taxon>Bacteria</taxon>
        <taxon>Bacillati</taxon>
        <taxon>Bacillota</taxon>
        <taxon>Bacilli</taxon>
        <taxon>Lactobacillales</taxon>
        <taxon>Enterococcaceae</taxon>
        <taxon>Vagococcus</taxon>
    </lineage>
</organism>
<dbReference type="InterPro" id="IPR005467">
    <property type="entry name" value="His_kinase_dom"/>
</dbReference>
<dbReference type="FunFam" id="1.10.287.130:FF:000001">
    <property type="entry name" value="Two-component sensor histidine kinase"/>
    <property type="match status" value="1"/>
</dbReference>
<dbReference type="SMART" id="SM00388">
    <property type="entry name" value="HisKA"/>
    <property type="match status" value="1"/>
</dbReference>
<comment type="subcellular location">
    <subcellularLocation>
        <location evidence="2">Membrane</location>
    </subcellularLocation>
</comment>
<dbReference type="CDD" id="cd06225">
    <property type="entry name" value="HAMP"/>
    <property type="match status" value="1"/>
</dbReference>
<dbReference type="PROSITE" id="PS50109">
    <property type="entry name" value="HIS_KIN"/>
    <property type="match status" value="1"/>
</dbReference>
<protein>
    <recommendedName>
        <fullName evidence="3">histidine kinase</fullName>
        <ecNumber evidence="3">2.7.13.3</ecNumber>
    </recommendedName>
</protein>
<dbReference type="PRINTS" id="PR00344">
    <property type="entry name" value="BCTRLSENSOR"/>
</dbReference>
<keyword evidence="4" id="KW-0597">Phosphoprotein</keyword>
<proteinExistence type="predicted"/>
<dbReference type="EMBL" id="NGJZ01000002">
    <property type="protein sequence ID" value="RSU07069.1"/>
    <property type="molecule type" value="Genomic_DNA"/>
</dbReference>
<reference evidence="12 13" key="1">
    <citation type="submission" date="2017-05" db="EMBL/GenBank/DDBJ databases">
        <title>Vagococcus spp. assemblies.</title>
        <authorList>
            <person name="Gulvik C.A."/>
        </authorList>
    </citation>
    <scope>NUCLEOTIDE SEQUENCE [LARGE SCALE GENOMIC DNA]</scope>
    <source>
        <strain evidence="12 13">DSM 24756</strain>
    </source>
</reference>
<comment type="caution">
    <text evidence="12">The sequence shown here is derived from an EMBL/GenBank/DDBJ whole genome shotgun (WGS) entry which is preliminary data.</text>
</comment>
<keyword evidence="8 9" id="KW-0472">Membrane</keyword>
<evidence type="ECO:0000256" key="4">
    <source>
        <dbReference type="ARBA" id="ARBA00022553"/>
    </source>
</evidence>
<dbReference type="PROSITE" id="PS50885">
    <property type="entry name" value="HAMP"/>
    <property type="match status" value="1"/>
</dbReference>
<dbReference type="FunFam" id="3.30.565.10:FF:000006">
    <property type="entry name" value="Sensor histidine kinase WalK"/>
    <property type="match status" value="1"/>
</dbReference>
<dbReference type="EC" id="2.7.13.3" evidence="3"/>
<dbReference type="SUPFAM" id="SSF47384">
    <property type="entry name" value="Homodimeric domain of signal transducing histidine kinase"/>
    <property type="match status" value="1"/>
</dbReference>
<evidence type="ECO:0000256" key="9">
    <source>
        <dbReference type="SAM" id="Phobius"/>
    </source>
</evidence>
<evidence type="ECO:0000256" key="5">
    <source>
        <dbReference type="ARBA" id="ARBA00022679"/>
    </source>
</evidence>
<keyword evidence="13" id="KW-1185">Reference proteome</keyword>
<dbReference type="GO" id="GO:0005886">
    <property type="term" value="C:plasma membrane"/>
    <property type="evidence" value="ECO:0007669"/>
    <property type="project" value="TreeGrafter"/>
</dbReference>
<dbReference type="PANTHER" id="PTHR45453:SF1">
    <property type="entry name" value="PHOSPHATE REGULON SENSOR PROTEIN PHOR"/>
    <property type="match status" value="1"/>
</dbReference>
<dbReference type="Pfam" id="PF02518">
    <property type="entry name" value="HATPase_c"/>
    <property type="match status" value="1"/>
</dbReference>
<dbReference type="SUPFAM" id="SSF55874">
    <property type="entry name" value="ATPase domain of HSP90 chaperone/DNA topoisomerase II/histidine kinase"/>
    <property type="match status" value="1"/>
</dbReference>
<evidence type="ECO:0000313" key="12">
    <source>
        <dbReference type="EMBL" id="RSU07069.1"/>
    </source>
</evidence>
<evidence type="ECO:0000256" key="8">
    <source>
        <dbReference type="ARBA" id="ARBA00023136"/>
    </source>
</evidence>
<dbReference type="Gene3D" id="6.10.340.10">
    <property type="match status" value="1"/>
</dbReference>
<keyword evidence="9" id="KW-0812">Transmembrane</keyword>
<dbReference type="PANTHER" id="PTHR45453">
    <property type="entry name" value="PHOSPHATE REGULON SENSOR PROTEIN PHOR"/>
    <property type="match status" value="1"/>
</dbReference>
<dbReference type="GO" id="GO:0004721">
    <property type="term" value="F:phosphoprotein phosphatase activity"/>
    <property type="evidence" value="ECO:0007669"/>
    <property type="project" value="TreeGrafter"/>
</dbReference>